<organism evidence="2 3">
    <name type="scientific">Perkinsus olseni</name>
    <name type="common">Perkinsus atlanticus</name>
    <dbReference type="NCBI Taxonomy" id="32597"/>
    <lineage>
        <taxon>Eukaryota</taxon>
        <taxon>Sar</taxon>
        <taxon>Alveolata</taxon>
        <taxon>Perkinsozoa</taxon>
        <taxon>Perkinsea</taxon>
        <taxon>Perkinsida</taxon>
        <taxon>Perkinsidae</taxon>
        <taxon>Perkinsus</taxon>
    </lineage>
</organism>
<evidence type="ECO:0000313" key="2">
    <source>
        <dbReference type="EMBL" id="KAF4691720.1"/>
    </source>
</evidence>
<feature type="region of interest" description="Disordered" evidence="1">
    <location>
        <begin position="395"/>
        <end position="436"/>
    </location>
</feature>
<dbReference type="Proteomes" id="UP000553632">
    <property type="component" value="Unassembled WGS sequence"/>
</dbReference>
<reference evidence="2 3" key="1">
    <citation type="submission" date="2020-04" db="EMBL/GenBank/DDBJ databases">
        <title>Perkinsus olseni comparative genomics.</title>
        <authorList>
            <person name="Bogema D.R."/>
        </authorList>
    </citation>
    <scope>NUCLEOTIDE SEQUENCE [LARGE SCALE GENOMIC DNA]</scope>
    <source>
        <strain evidence="2 3">ATCC PRA-207</strain>
    </source>
</reference>
<feature type="compositionally biased region" description="Acidic residues" evidence="1">
    <location>
        <begin position="395"/>
        <end position="404"/>
    </location>
</feature>
<evidence type="ECO:0000313" key="3">
    <source>
        <dbReference type="Proteomes" id="UP000553632"/>
    </source>
</evidence>
<dbReference type="EMBL" id="JABANO010039568">
    <property type="protein sequence ID" value="KAF4691720.1"/>
    <property type="molecule type" value="Genomic_DNA"/>
</dbReference>
<proteinExistence type="predicted"/>
<accession>A0A7J6P7K9</accession>
<dbReference type="AlphaFoldDB" id="A0A7J6P7K9"/>
<protein>
    <submittedName>
        <fullName evidence="2">Uncharacterized protein</fullName>
    </submittedName>
</protein>
<keyword evidence="3" id="KW-1185">Reference proteome</keyword>
<gene>
    <name evidence="2" type="ORF">FOZ63_023670</name>
</gene>
<evidence type="ECO:0000256" key="1">
    <source>
        <dbReference type="SAM" id="MobiDB-lite"/>
    </source>
</evidence>
<sequence>MRLVGLVENALAGTNPGILRIQDALLAMLPTAVQLGRVLLYLPALGNGKFLKLPHGIYKNRDPIVGYGILKAIELDVKGSERRQQGKAKLKMAGSFRDPDLVLSMSEHCDISSTRSTLKLLAPELVGSQECLAFAPGTMKQIKELFTVTSTMYSELRINLPLRNNVEKAITICSVREELVMYLAVSLGEQQGTARLLNPIILEPASLSLPMMMENTVTPIRRPSLPSSYKALTVDRLILPRVGTLVKNGRAEDDIYVVIKKTALEERQAELIITSSSMKPVHLTINDHYKKYTYRDERYPGANLTAISLPPLPLSHSGFILSHTELVKGMVLVQPQKCWRFVIDNNDGPLRDFATSVAEALKIKRLDVRGILLCYLDSVWYVKIGSVRAAMTYSDDDSVDDGQQEEVNRMPGTVRPSSMVHHDDESPRKRIRKMMQ</sequence>
<name>A0A7J6P7K9_PEROL</name>
<comment type="caution">
    <text evidence="2">The sequence shown here is derived from an EMBL/GenBank/DDBJ whole genome shotgun (WGS) entry which is preliminary data.</text>
</comment>